<accession>A0A4S9ST05</accession>
<proteinExistence type="predicted"/>
<dbReference type="EMBL" id="QZBM01000442">
    <property type="protein sequence ID" value="THZ14103.1"/>
    <property type="molecule type" value="Genomic_DNA"/>
</dbReference>
<dbReference type="Proteomes" id="UP000308005">
    <property type="component" value="Unassembled WGS sequence"/>
</dbReference>
<evidence type="ECO:0000313" key="2">
    <source>
        <dbReference type="Proteomes" id="UP000308005"/>
    </source>
</evidence>
<organism evidence="1 2">
    <name type="scientific">Aureobasidium pullulans</name>
    <name type="common">Black yeast</name>
    <name type="synonym">Pullularia pullulans</name>
    <dbReference type="NCBI Taxonomy" id="5580"/>
    <lineage>
        <taxon>Eukaryota</taxon>
        <taxon>Fungi</taxon>
        <taxon>Dikarya</taxon>
        <taxon>Ascomycota</taxon>
        <taxon>Pezizomycotina</taxon>
        <taxon>Dothideomycetes</taxon>
        <taxon>Dothideomycetidae</taxon>
        <taxon>Dothideales</taxon>
        <taxon>Saccotheciaceae</taxon>
        <taxon>Aureobasidium</taxon>
    </lineage>
</organism>
<comment type="caution">
    <text evidence="1">The sequence shown here is derived from an EMBL/GenBank/DDBJ whole genome shotgun (WGS) entry which is preliminary data.</text>
</comment>
<dbReference type="Gene3D" id="1.10.8.80">
    <property type="entry name" value="Magnesium chelatase subunit I, C-Terminal domain"/>
    <property type="match status" value="1"/>
</dbReference>
<name>A0A4S9ST05_AURPU</name>
<evidence type="ECO:0000313" key="1">
    <source>
        <dbReference type="EMBL" id="THZ14103.1"/>
    </source>
</evidence>
<sequence length="377" mass="41708">MLRICWQLPPSDMDTTAAKVQALGDLELAVLLCLVAQQHCIISTQNLLLDNLAQELKLIAANIFGLTCALVNCSAATTLDDFKQSVLVDVQDPLDDHAASSTHLSLPSFKHTGSRQTFFRNQSGTSNELDERKIADIIIAKDLNMANSNVQTQALELIRTKRLFSHTAMHGTSKNFLFVALQASESKSRLGFHLNDMFAISHYHSEEDGFPNLEEQYFQEPQQSDDAASMSSVVKHPFPDQDALRKFPVISPDEVQTLRAAVKDVRVSAEVASYLHNIVIFMRLNRFVAGGISAYATRHFRAIVYALAPLHDLTYAPPSLVALAARKVYAHRLVLATSNTERSMQWGSDYRAVEQVLKGVTVEDAIESVLTSVEAPL</sequence>
<protein>
    <recommendedName>
        <fullName evidence="3">Magnesium chelatase</fullName>
    </recommendedName>
</protein>
<gene>
    <name evidence="1" type="ORF">D6C91_07501</name>
</gene>
<reference evidence="1 2" key="1">
    <citation type="submission" date="2018-10" db="EMBL/GenBank/DDBJ databases">
        <title>Fifty Aureobasidium pullulans genomes reveal a recombining polyextremotolerant generalist.</title>
        <authorList>
            <person name="Gostincar C."/>
            <person name="Turk M."/>
            <person name="Zajc J."/>
            <person name="Gunde-Cimerman N."/>
        </authorList>
    </citation>
    <scope>NUCLEOTIDE SEQUENCE [LARGE SCALE GENOMIC DNA]</scope>
    <source>
        <strain evidence="1 2">EXF-3863</strain>
    </source>
</reference>
<dbReference type="PANTHER" id="PTHR11603:SF132">
    <property type="entry name" value="C2H2-TYPE DOMAIN-CONTAINING PROTEIN"/>
    <property type="match status" value="1"/>
</dbReference>
<evidence type="ECO:0008006" key="3">
    <source>
        <dbReference type="Google" id="ProtNLM"/>
    </source>
</evidence>
<dbReference type="AlphaFoldDB" id="A0A4S9ST05"/>
<dbReference type="InterPro" id="IPR052041">
    <property type="entry name" value="Nucleic_acid_metab_PIN/TRAM"/>
</dbReference>
<dbReference type="PANTHER" id="PTHR11603">
    <property type="entry name" value="AAA FAMILY ATPASE"/>
    <property type="match status" value="1"/>
</dbReference>